<evidence type="ECO:0000256" key="9">
    <source>
        <dbReference type="ARBA" id="ARBA00023163"/>
    </source>
</evidence>
<keyword evidence="10" id="KW-0539">Nucleus</keyword>
<evidence type="ECO:0000256" key="3">
    <source>
        <dbReference type="ARBA" id="ARBA00022723"/>
    </source>
</evidence>
<dbReference type="OrthoDB" id="6506092at2759"/>
<dbReference type="Gene3D" id="3.30.160.60">
    <property type="entry name" value="Classic Zinc Finger"/>
    <property type="match status" value="2"/>
</dbReference>
<comment type="caution">
    <text evidence="13">The sequence shown here is derived from an EMBL/GenBank/DDBJ whole genome shotgun (WGS) entry which is preliminary data.</text>
</comment>
<gene>
    <name evidence="13" type="ORF">AVEN_223286_1</name>
</gene>
<feature type="domain" description="C2H2-type" evidence="12">
    <location>
        <begin position="36"/>
        <end position="63"/>
    </location>
</feature>
<evidence type="ECO:0000256" key="4">
    <source>
        <dbReference type="ARBA" id="ARBA00022737"/>
    </source>
</evidence>
<dbReference type="PROSITE" id="PS50157">
    <property type="entry name" value="ZINC_FINGER_C2H2_2"/>
    <property type="match status" value="2"/>
</dbReference>
<dbReference type="Pfam" id="PF00096">
    <property type="entry name" value="zf-C2H2"/>
    <property type="match status" value="2"/>
</dbReference>
<keyword evidence="8" id="KW-0238">DNA-binding</keyword>
<sequence>MFKSIRAESVRLMQIVSPPNYVLRPPEEKHAQFYPHKCSLCGKRFTQKGSLNRHMVTHNNERPFACESCPKRFKYRSVLTSHRKLHLKDSLIR</sequence>
<evidence type="ECO:0000259" key="12">
    <source>
        <dbReference type="PROSITE" id="PS50157"/>
    </source>
</evidence>
<evidence type="ECO:0000313" key="13">
    <source>
        <dbReference type="EMBL" id="GBN13962.1"/>
    </source>
</evidence>
<organism evidence="13 14">
    <name type="scientific">Araneus ventricosus</name>
    <name type="common">Orbweaver spider</name>
    <name type="synonym">Epeira ventricosa</name>
    <dbReference type="NCBI Taxonomy" id="182803"/>
    <lineage>
        <taxon>Eukaryota</taxon>
        <taxon>Metazoa</taxon>
        <taxon>Ecdysozoa</taxon>
        <taxon>Arthropoda</taxon>
        <taxon>Chelicerata</taxon>
        <taxon>Arachnida</taxon>
        <taxon>Araneae</taxon>
        <taxon>Araneomorphae</taxon>
        <taxon>Entelegynae</taxon>
        <taxon>Araneoidea</taxon>
        <taxon>Araneidae</taxon>
        <taxon>Araneus</taxon>
    </lineage>
</organism>
<name>A0A4Y2LH74_ARAVE</name>
<dbReference type="SMART" id="SM00355">
    <property type="entry name" value="ZnF_C2H2"/>
    <property type="match status" value="2"/>
</dbReference>
<dbReference type="InterPro" id="IPR013087">
    <property type="entry name" value="Znf_C2H2_type"/>
</dbReference>
<keyword evidence="3" id="KW-0479">Metal-binding</keyword>
<evidence type="ECO:0000256" key="11">
    <source>
        <dbReference type="PROSITE-ProRule" id="PRU00042"/>
    </source>
</evidence>
<dbReference type="PROSITE" id="PS00028">
    <property type="entry name" value="ZINC_FINGER_C2H2_1"/>
    <property type="match status" value="2"/>
</dbReference>
<dbReference type="GO" id="GO:0000981">
    <property type="term" value="F:DNA-binding transcription factor activity, RNA polymerase II-specific"/>
    <property type="evidence" value="ECO:0007669"/>
    <property type="project" value="TreeGrafter"/>
</dbReference>
<dbReference type="AlphaFoldDB" id="A0A4Y2LH74"/>
<dbReference type="GO" id="GO:0008270">
    <property type="term" value="F:zinc ion binding"/>
    <property type="evidence" value="ECO:0007669"/>
    <property type="project" value="UniProtKB-KW"/>
</dbReference>
<dbReference type="Proteomes" id="UP000499080">
    <property type="component" value="Unassembled WGS sequence"/>
</dbReference>
<dbReference type="SUPFAM" id="SSF57667">
    <property type="entry name" value="beta-beta-alpha zinc fingers"/>
    <property type="match status" value="1"/>
</dbReference>
<evidence type="ECO:0000256" key="10">
    <source>
        <dbReference type="ARBA" id="ARBA00023242"/>
    </source>
</evidence>
<dbReference type="GO" id="GO:1990837">
    <property type="term" value="F:sequence-specific double-stranded DNA binding"/>
    <property type="evidence" value="ECO:0007669"/>
    <property type="project" value="UniProtKB-ARBA"/>
</dbReference>
<keyword evidence="5 11" id="KW-0863">Zinc-finger</keyword>
<keyword evidence="7" id="KW-0805">Transcription regulation</keyword>
<evidence type="ECO:0000256" key="8">
    <source>
        <dbReference type="ARBA" id="ARBA00023125"/>
    </source>
</evidence>
<feature type="domain" description="C2H2-type" evidence="12">
    <location>
        <begin position="64"/>
        <end position="91"/>
    </location>
</feature>
<dbReference type="PANTHER" id="PTHR24394">
    <property type="entry name" value="ZINC FINGER PROTEIN"/>
    <property type="match status" value="1"/>
</dbReference>
<keyword evidence="4" id="KW-0677">Repeat</keyword>
<comment type="subcellular location">
    <subcellularLocation>
        <location evidence="1">Nucleus</location>
    </subcellularLocation>
</comment>
<evidence type="ECO:0000256" key="7">
    <source>
        <dbReference type="ARBA" id="ARBA00023015"/>
    </source>
</evidence>
<dbReference type="FunFam" id="3.30.160.60:FF:001370">
    <property type="entry name" value="Zinc finger protein"/>
    <property type="match status" value="1"/>
</dbReference>
<comment type="similarity">
    <text evidence="2">Belongs to the krueppel C2H2-type zinc-finger protein family.</text>
</comment>
<evidence type="ECO:0000256" key="2">
    <source>
        <dbReference type="ARBA" id="ARBA00006991"/>
    </source>
</evidence>
<evidence type="ECO:0000256" key="6">
    <source>
        <dbReference type="ARBA" id="ARBA00022833"/>
    </source>
</evidence>
<protein>
    <recommendedName>
        <fullName evidence="12">C2H2-type domain-containing protein</fullName>
    </recommendedName>
</protein>
<dbReference type="PANTHER" id="PTHR24394:SF29">
    <property type="entry name" value="MYONEURIN"/>
    <property type="match status" value="1"/>
</dbReference>
<keyword evidence="6" id="KW-0862">Zinc</keyword>
<dbReference type="GO" id="GO:0005634">
    <property type="term" value="C:nucleus"/>
    <property type="evidence" value="ECO:0007669"/>
    <property type="project" value="UniProtKB-SubCell"/>
</dbReference>
<keyword evidence="14" id="KW-1185">Reference proteome</keyword>
<dbReference type="EMBL" id="BGPR01005847">
    <property type="protein sequence ID" value="GBN13962.1"/>
    <property type="molecule type" value="Genomic_DNA"/>
</dbReference>
<dbReference type="FunFam" id="3.30.160.60:FF:000303">
    <property type="entry name" value="Zinc finger protein 41"/>
    <property type="match status" value="1"/>
</dbReference>
<dbReference type="InterPro" id="IPR036236">
    <property type="entry name" value="Znf_C2H2_sf"/>
</dbReference>
<evidence type="ECO:0000313" key="14">
    <source>
        <dbReference type="Proteomes" id="UP000499080"/>
    </source>
</evidence>
<reference evidence="13 14" key="1">
    <citation type="journal article" date="2019" name="Sci. Rep.">
        <title>Orb-weaving spider Araneus ventricosus genome elucidates the spidroin gene catalogue.</title>
        <authorList>
            <person name="Kono N."/>
            <person name="Nakamura H."/>
            <person name="Ohtoshi R."/>
            <person name="Moran D.A.P."/>
            <person name="Shinohara A."/>
            <person name="Yoshida Y."/>
            <person name="Fujiwara M."/>
            <person name="Mori M."/>
            <person name="Tomita M."/>
            <person name="Arakawa K."/>
        </authorList>
    </citation>
    <scope>NUCLEOTIDE SEQUENCE [LARGE SCALE GENOMIC DNA]</scope>
</reference>
<keyword evidence="9" id="KW-0804">Transcription</keyword>
<proteinExistence type="inferred from homology"/>
<evidence type="ECO:0000256" key="5">
    <source>
        <dbReference type="ARBA" id="ARBA00022771"/>
    </source>
</evidence>
<accession>A0A4Y2LH74</accession>
<evidence type="ECO:0000256" key="1">
    <source>
        <dbReference type="ARBA" id="ARBA00004123"/>
    </source>
</evidence>